<evidence type="ECO:0000256" key="5">
    <source>
        <dbReference type="ARBA" id="ARBA00022741"/>
    </source>
</evidence>
<dbReference type="Gene3D" id="3.30.565.10">
    <property type="entry name" value="Histidine kinase-like ATPase, C-terminal domain"/>
    <property type="match status" value="1"/>
</dbReference>
<feature type="domain" description="Signal transduction histidine kinase subgroup 3 dimerisation and phosphoacceptor" evidence="10">
    <location>
        <begin position="236"/>
        <end position="310"/>
    </location>
</feature>
<comment type="caution">
    <text evidence="11">The sequence shown here is derived from an EMBL/GenBank/DDBJ whole genome shotgun (WGS) entry which is preliminary data.</text>
</comment>
<feature type="transmembrane region" description="Helical" evidence="9">
    <location>
        <begin position="112"/>
        <end position="135"/>
    </location>
</feature>
<dbReference type="SUPFAM" id="SSF55874">
    <property type="entry name" value="ATPase domain of HSP90 chaperone/DNA topoisomerase II/histidine kinase"/>
    <property type="match status" value="1"/>
</dbReference>
<keyword evidence="9" id="KW-0472">Membrane</keyword>
<dbReference type="GO" id="GO:0005524">
    <property type="term" value="F:ATP binding"/>
    <property type="evidence" value="ECO:0007669"/>
    <property type="project" value="UniProtKB-KW"/>
</dbReference>
<organism evidence="11 12">
    <name type="scientific">Humibacillus xanthopallidus</name>
    <dbReference type="NCBI Taxonomy" id="412689"/>
    <lineage>
        <taxon>Bacteria</taxon>
        <taxon>Bacillati</taxon>
        <taxon>Actinomycetota</taxon>
        <taxon>Actinomycetes</taxon>
        <taxon>Micrococcales</taxon>
        <taxon>Intrasporangiaceae</taxon>
        <taxon>Humibacillus</taxon>
    </lineage>
</organism>
<evidence type="ECO:0000256" key="2">
    <source>
        <dbReference type="ARBA" id="ARBA00012438"/>
    </source>
</evidence>
<dbReference type="PANTHER" id="PTHR24421">
    <property type="entry name" value="NITRATE/NITRITE SENSOR PROTEIN NARX-RELATED"/>
    <property type="match status" value="1"/>
</dbReference>
<name>A0A543PNM5_9MICO</name>
<dbReference type="GO" id="GO:0046983">
    <property type="term" value="F:protein dimerization activity"/>
    <property type="evidence" value="ECO:0007669"/>
    <property type="project" value="InterPro"/>
</dbReference>
<dbReference type="Gene3D" id="1.20.5.1930">
    <property type="match status" value="1"/>
</dbReference>
<proteinExistence type="predicted"/>
<protein>
    <recommendedName>
        <fullName evidence="2">histidine kinase</fullName>
        <ecNumber evidence="2">2.7.13.3</ecNumber>
    </recommendedName>
</protein>
<evidence type="ECO:0000256" key="9">
    <source>
        <dbReference type="SAM" id="Phobius"/>
    </source>
</evidence>
<dbReference type="AlphaFoldDB" id="A0A543PNM5"/>
<evidence type="ECO:0000256" key="4">
    <source>
        <dbReference type="ARBA" id="ARBA00022679"/>
    </source>
</evidence>
<feature type="transmembrane region" description="Helical" evidence="9">
    <location>
        <begin position="181"/>
        <end position="204"/>
    </location>
</feature>
<dbReference type="CDD" id="cd16917">
    <property type="entry name" value="HATPase_UhpB-NarQ-NarX-like"/>
    <property type="match status" value="1"/>
</dbReference>
<keyword evidence="6 11" id="KW-0418">Kinase</keyword>
<reference evidence="11 12" key="1">
    <citation type="submission" date="2019-06" db="EMBL/GenBank/DDBJ databases">
        <title>Sequencing the genomes of 1000 actinobacteria strains.</title>
        <authorList>
            <person name="Klenk H.-P."/>
        </authorList>
    </citation>
    <scope>NUCLEOTIDE SEQUENCE [LARGE SCALE GENOMIC DNA]</scope>
    <source>
        <strain evidence="11 12">DSM 21776</strain>
    </source>
</reference>
<evidence type="ECO:0000259" key="10">
    <source>
        <dbReference type="Pfam" id="PF07730"/>
    </source>
</evidence>
<accession>A0A543PNM5</accession>
<evidence type="ECO:0000313" key="11">
    <source>
        <dbReference type="EMBL" id="TQN45684.1"/>
    </source>
</evidence>
<dbReference type="PANTHER" id="PTHR24421:SF10">
    <property type="entry name" value="NITRATE_NITRITE SENSOR PROTEIN NARQ"/>
    <property type="match status" value="1"/>
</dbReference>
<keyword evidence="3" id="KW-0597">Phosphoprotein</keyword>
<evidence type="ECO:0000256" key="6">
    <source>
        <dbReference type="ARBA" id="ARBA00022777"/>
    </source>
</evidence>
<dbReference type="InterPro" id="IPR050482">
    <property type="entry name" value="Sensor_HK_TwoCompSys"/>
</dbReference>
<dbReference type="EC" id="2.7.13.3" evidence="2"/>
<evidence type="ECO:0000256" key="8">
    <source>
        <dbReference type="ARBA" id="ARBA00023012"/>
    </source>
</evidence>
<dbReference type="EMBL" id="VFQF01000002">
    <property type="protein sequence ID" value="TQN45684.1"/>
    <property type="molecule type" value="Genomic_DNA"/>
</dbReference>
<evidence type="ECO:0000256" key="3">
    <source>
        <dbReference type="ARBA" id="ARBA00022553"/>
    </source>
</evidence>
<feature type="transmembrane region" description="Helical" evidence="9">
    <location>
        <begin position="44"/>
        <end position="62"/>
    </location>
</feature>
<evidence type="ECO:0000313" key="12">
    <source>
        <dbReference type="Proteomes" id="UP000320085"/>
    </source>
</evidence>
<dbReference type="GO" id="GO:0000155">
    <property type="term" value="F:phosphorelay sensor kinase activity"/>
    <property type="evidence" value="ECO:0007669"/>
    <property type="project" value="InterPro"/>
</dbReference>
<dbReference type="InterPro" id="IPR011712">
    <property type="entry name" value="Sig_transdc_His_kin_sub3_dim/P"/>
</dbReference>
<sequence>MTGLTGWVTVPSGQCHTFWGMPSGLPSWMRDLARRDLAARRLRSLGLVCLALVDMAFTVTAFDMRQALADGTSTMPARSMGNLAGLLSLVAVGLSVAVIWRRRLPVALTISGALAAVLVLGPTVALIGLTSVIMWRPRSDLWRLGPLVFVATALATWRDVHMEPRSMSFWGSLLSPGVEPIAWYVPIVLTILVFGAFVGIGVWMRTRADLQTAQVVVAEERSAVSSLTDQLSRQAERERLAREIHDGLGHNLSILSVHAGALQAMADTSAGATPGGPATLQMRESAQVVRETAARSVAELHSLLDLLRNAGDPDVAAPTTTLRHVRELIDDSVSAGMPLVATVFVEDGETLDPHIARAAYRIVQELLTNARKHAPSVSVRLSVTGGAEEGHLVIATANHLSPPVGSQSDSGVTVERRAGMGLIGIRERVERYGGDMESGVGDDAAFRVSIRLPWRAPATESTKGAPWTT</sequence>
<keyword evidence="9" id="KW-0812">Transmembrane</keyword>
<feature type="transmembrane region" description="Helical" evidence="9">
    <location>
        <begin position="82"/>
        <end position="100"/>
    </location>
</feature>
<evidence type="ECO:0000256" key="7">
    <source>
        <dbReference type="ARBA" id="ARBA00022840"/>
    </source>
</evidence>
<dbReference type="InterPro" id="IPR036890">
    <property type="entry name" value="HATPase_C_sf"/>
</dbReference>
<gene>
    <name evidence="11" type="ORF">FHX52_2384</name>
</gene>
<keyword evidence="9" id="KW-1133">Transmembrane helix</keyword>
<keyword evidence="4" id="KW-0808">Transferase</keyword>
<evidence type="ECO:0000256" key="1">
    <source>
        <dbReference type="ARBA" id="ARBA00000085"/>
    </source>
</evidence>
<comment type="catalytic activity">
    <reaction evidence="1">
        <text>ATP + protein L-histidine = ADP + protein N-phospho-L-histidine.</text>
        <dbReference type="EC" id="2.7.13.3"/>
    </reaction>
</comment>
<keyword evidence="7" id="KW-0067">ATP-binding</keyword>
<keyword evidence="8" id="KW-0902">Two-component regulatory system</keyword>
<dbReference type="Proteomes" id="UP000320085">
    <property type="component" value="Unassembled WGS sequence"/>
</dbReference>
<dbReference type="GO" id="GO:0016020">
    <property type="term" value="C:membrane"/>
    <property type="evidence" value="ECO:0007669"/>
    <property type="project" value="InterPro"/>
</dbReference>
<keyword evidence="5" id="KW-0547">Nucleotide-binding</keyword>
<dbReference type="Pfam" id="PF07730">
    <property type="entry name" value="HisKA_3"/>
    <property type="match status" value="1"/>
</dbReference>